<dbReference type="Gene3D" id="3.40.50.1860">
    <property type="match status" value="2"/>
</dbReference>
<accession>A0A015TY45</accession>
<evidence type="ECO:0000256" key="3">
    <source>
        <dbReference type="ARBA" id="ARBA00022960"/>
    </source>
</evidence>
<reference evidence="8 9" key="1">
    <citation type="submission" date="2014-02" db="EMBL/GenBank/DDBJ databases">
        <authorList>
            <person name="Sears C."/>
            <person name="Carroll K."/>
            <person name="Sack B.R."/>
            <person name="Qadri F."/>
            <person name="Myers L.L."/>
            <person name="Chung G.-T."/>
            <person name="Escheverria P."/>
            <person name="Fraser C.M."/>
            <person name="Sadzewicz L."/>
            <person name="Shefchek K.A."/>
            <person name="Tallon L."/>
            <person name="Das S.P."/>
            <person name="Daugherty S."/>
            <person name="Mongodin E.F."/>
        </authorList>
    </citation>
    <scope>NUCLEOTIDE SEQUENCE [LARGE SCALE GENOMIC DNA]</scope>
    <source>
        <strain evidence="9">3988T(B)14</strain>
    </source>
</reference>
<dbReference type="InterPro" id="IPR001920">
    <property type="entry name" value="Asp/Glu_race"/>
</dbReference>
<dbReference type="EMBL" id="JGCY01000224">
    <property type="protein sequence ID" value="EXY75801.1"/>
    <property type="molecule type" value="Genomic_DNA"/>
</dbReference>
<comment type="function">
    <text evidence="7">Provides the (R)-glutamate required for cell wall biosynthesis.</text>
</comment>
<dbReference type="Proteomes" id="UP000020529">
    <property type="component" value="Unassembled WGS sequence"/>
</dbReference>
<sequence>MKQSLPYQPGPIGVFDSGYGGLTILSKIREALPEYDYIYLGDNARTPYGTRSFEIVYEFTLQAVNKLFEMGCHLVILACNTASAKALRTIQMNDLPNIDPDRRVLGVIRPTAECIGSMTQTRHVGILATAGTIKSESYPLEVHKLFEDIKVSGEACPMWVPLVENNEANGEGADFFIRKYIDNLLAKDRQIDTLVLGCTHYPILLPKIQKFIPQGVKVVAQGEYVATSLKDYLHRHPEMDMKCTREGKCRFYTTEAEDKFIESASMFLNENITVQRITLE</sequence>
<evidence type="ECO:0000256" key="6">
    <source>
        <dbReference type="ARBA" id="ARBA00023316"/>
    </source>
</evidence>
<comment type="similarity">
    <text evidence="7">Belongs to the aspartate/glutamate racemases family.</text>
</comment>
<evidence type="ECO:0000256" key="1">
    <source>
        <dbReference type="ARBA" id="ARBA00001602"/>
    </source>
</evidence>
<feature type="binding site" evidence="7">
    <location>
        <begin position="16"/>
        <end position="17"/>
    </location>
    <ligand>
        <name>substrate</name>
    </ligand>
</feature>
<feature type="binding site" evidence="7">
    <location>
        <begin position="199"/>
        <end position="200"/>
    </location>
    <ligand>
        <name>substrate</name>
    </ligand>
</feature>
<dbReference type="InterPro" id="IPR018187">
    <property type="entry name" value="Asp/Glu_racemase_AS_1"/>
</dbReference>
<dbReference type="GO" id="GO:0071555">
    <property type="term" value="P:cell wall organization"/>
    <property type="evidence" value="ECO:0007669"/>
    <property type="project" value="UniProtKB-KW"/>
</dbReference>
<gene>
    <name evidence="7 8" type="primary">murI</name>
    <name evidence="8" type="ORF">M124_0401</name>
</gene>
<comment type="pathway">
    <text evidence="7">Cell wall biogenesis; peptidoglycan biosynthesis.</text>
</comment>
<dbReference type="PROSITE" id="PS00924">
    <property type="entry name" value="ASP_GLU_RACEMASE_2"/>
    <property type="match status" value="1"/>
</dbReference>
<organism evidence="8 9">
    <name type="scientific">Bacteroides fragilis str. 3988T(B)14</name>
    <dbReference type="NCBI Taxonomy" id="1339315"/>
    <lineage>
        <taxon>Bacteria</taxon>
        <taxon>Pseudomonadati</taxon>
        <taxon>Bacteroidota</taxon>
        <taxon>Bacteroidia</taxon>
        <taxon>Bacteroidales</taxon>
        <taxon>Bacteroidaceae</taxon>
        <taxon>Bacteroides</taxon>
    </lineage>
</organism>
<proteinExistence type="inferred from homology"/>
<evidence type="ECO:0000313" key="8">
    <source>
        <dbReference type="EMBL" id="EXY75801.1"/>
    </source>
</evidence>
<evidence type="ECO:0000256" key="7">
    <source>
        <dbReference type="HAMAP-Rule" id="MF_00258"/>
    </source>
</evidence>
<dbReference type="PATRIC" id="fig|1339315.3.peg.1216"/>
<feature type="active site" description="Proton donor/acceptor" evidence="7">
    <location>
        <position position="79"/>
    </location>
</feature>
<dbReference type="PANTHER" id="PTHR21198:SF2">
    <property type="entry name" value="GLUTAMATE RACEMASE"/>
    <property type="match status" value="1"/>
</dbReference>
<feature type="binding site" evidence="7">
    <location>
        <begin position="48"/>
        <end position="49"/>
    </location>
    <ligand>
        <name>substrate</name>
    </ligand>
</feature>
<keyword evidence="4 7" id="KW-0573">Peptidoglycan synthesis</keyword>
<comment type="caution">
    <text evidence="8">The sequence shown here is derived from an EMBL/GenBank/DDBJ whole genome shotgun (WGS) entry which is preliminary data.</text>
</comment>
<dbReference type="SUPFAM" id="SSF53681">
    <property type="entry name" value="Aspartate/glutamate racemase"/>
    <property type="match status" value="2"/>
</dbReference>
<dbReference type="InterPro" id="IPR004391">
    <property type="entry name" value="Glu_race"/>
</dbReference>
<dbReference type="PANTHER" id="PTHR21198">
    <property type="entry name" value="GLUTAMATE RACEMASE"/>
    <property type="match status" value="1"/>
</dbReference>
<dbReference type="AlphaFoldDB" id="A0A015TY45"/>
<dbReference type="PROSITE" id="PS00923">
    <property type="entry name" value="ASP_GLU_RACEMASE_1"/>
    <property type="match status" value="1"/>
</dbReference>
<protein>
    <recommendedName>
        <fullName evidence="2 7">Glutamate racemase</fullName>
        <ecNumber evidence="2 7">5.1.1.3</ecNumber>
    </recommendedName>
</protein>
<name>A0A015TY45_BACFG</name>
<dbReference type="GeneID" id="60366224"/>
<dbReference type="GO" id="GO:0008881">
    <property type="term" value="F:glutamate racemase activity"/>
    <property type="evidence" value="ECO:0007669"/>
    <property type="project" value="UniProtKB-UniRule"/>
</dbReference>
<feature type="binding site" evidence="7">
    <location>
        <begin position="80"/>
        <end position="81"/>
    </location>
    <ligand>
        <name>substrate</name>
    </ligand>
</feature>
<keyword evidence="5 7" id="KW-0413">Isomerase</keyword>
<dbReference type="GO" id="GO:0009252">
    <property type="term" value="P:peptidoglycan biosynthetic process"/>
    <property type="evidence" value="ECO:0007669"/>
    <property type="project" value="UniProtKB-UniRule"/>
</dbReference>
<dbReference type="NCBIfam" id="TIGR00067">
    <property type="entry name" value="glut_race"/>
    <property type="match status" value="1"/>
</dbReference>
<evidence type="ECO:0000256" key="4">
    <source>
        <dbReference type="ARBA" id="ARBA00022984"/>
    </source>
</evidence>
<dbReference type="HAMAP" id="MF_00258">
    <property type="entry name" value="Glu_racemase"/>
    <property type="match status" value="1"/>
</dbReference>
<dbReference type="RefSeq" id="WP_005801598.1">
    <property type="nucleotide sequence ID" value="NZ_JGCY01000224.1"/>
</dbReference>
<dbReference type="UniPathway" id="UPA00219"/>
<dbReference type="InterPro" id="IPR015942">
    <property type="entry name" value="Asp/Glu/hydantoin_racemase"/>
</dbReference>
<evidence type="ECO:0000256" key="2">
    <source>
        <dbReference type="ARBA" id="ARBA00013090"/>
    </source>
</evidence>
<keyword evidence="3 7" id="KW-0133">Cell shape</keyword>
<comment type="catalytic activity">
    <reaction evidence="1 7">
        <text>L-glutamate = D-glutamate</text>
        <dbReference type="Rhea" id="RHEA:12813"/>
        <dbReference type="ChEBI" id="CHEBI:29985"/>
        <dbReference type="ChEBI" id="CHEBI:29986"/>
        <dbReference type="EC" id="5.1.1.3"/>
    </reaction>
</comment>
<dbReference type="Pfam" id="PF01177">
    <property type="entry name" value="Asp_Glu_race"/>
    <property type="match status" value="1"/>
</dbReference>
<evidence type="ECO:0000256" key="5">
    <source>
        <dbReference type="ARBA" id="ARBA00023235"/>
    </source>
</evidence>
<dbReference type="EC" id="5.1.1.3" evidence="2 7"/>
<dbReference type="GO" id="GO:0008360">
    <property type="term" value="P:regulation of cell shape"/>
    <property type="evidence" value="ECO:0007669"/>
    <property type="project" value="UniProtKB-KW"/>
</dbReference>
<evidence type="ECO:0000313" key="9">
    <source>
        <dbReference type="Proteomes" id="UP000020529"/>
    </source>
</evidence>
<dbReference type="InterPro" id="IPR033134">
    <property type="entry name" value="Asp/Glu_racemase_AS_2"/>
</dbReference>
<feature type="active site" description="Proton donor/acceptor" evidence="7">
    <location>
        <position position="198"/>
    </location>
</feature>
<keyword evidence="6 7" id="KW-0961">Cell wall biogenesis/degradation</keyword>
<dbReference type="FunFam" id="3.40.50.1860:FF:000001">
    <property type="entry name" value="Glutamate racemase"/>
    <property type="match status" value="1"/>
</dbReference>